<evidence type="ECO:0000313" key="1">
    <source>
        <dbReference type="EMBL" id="TQM11127.1"/>
    </source>
</evidence>
<evidence type="ECO:0000313" key="2">
    <source>
        <dbReference type="Proteomes" id="UP000315677"/>
    </source>
</evidence>
<keyword evidence="2" id="KW-1185">Reference proteome</keyword>
<dbReference type="SUPFAM" id="SSF55781">
    <property type="entry name" value="GAF domain-like"/>
    <property type="match status" value="1"/>
</dbReference>
<dbReference type="AlphaFoldDB" id="A0A543DP68"/>
<reference evidence="1 2" key="1">
    <citation type="submission" date="2019-06" db="EMBL/GenBank/DDBJ databases">
        <title>Sequencing the genomes of 1000 actinobacteria strains.</title>
        <authorList>
            <person name="Klenk H.-P."/>
        </authorList>
    </citation>
    <scope>NUCLEOTIDE SEQUENCE [LARGE SCALE GENOMIC DNA]</scope>
    <source>
        <strain evidence="1 2">DSM 45301</strain>
    </source>
</reference>
<dbReference type="Proteomes" id="UP000315677">
    <property type="component" value="Unassembled WGS sequence"/>
</dbReference>
<accession>A0A543DP68</accession>
<organism evidence="1 2">
    <name type="scientific">Pseudonocardia kunmingensis</name>
    <dbReference type="NCBI Taxonomy" id="630975"/>
    <lineage>
        <taxon>Bacteria</taxon>
        <taxon>Bacillati</taxon>
        <taxon>Actinomycetota</taxon>
        <taxon>Actinomycetes</taxon>
        <taxon>Pseudonocardiales</taxon>
        <taxon>Pseudonocardiaceae</taxon>
        <taxon>Pseudonocardia</taxon>
    </lineage>
</organism>
<proteinExistence type="predicted"/>
<dbReference type="EMBL" id="VFPA01000002">
    <property type="protein sequence ID" value="TQM11127.1"/>
    <property type="molecule type" value="Genomic_DNA"/>
</dbReference>
<sequence length="72" mass="7215">MQEIPLDEIRARGYSSVMAEGIPGMTSVAAPAQPTDVPVTAALQVPPAAQIGLALAVNPALGASPCSTSGNW</sequence>
<comment type="caution">
    <text evidence="1">The sequence shown here is derived from an EMBL/GenBank/DDBJ whole genome shotgun (WGS) entry which is preliminary data.</text>
</comment>
<gene>
    <name evidence="1" type="ORF">FB558_3676</name>
</gene>
<name>A0A543DP68_9PSEU</name>
<protein>
    <submittedName>
        <fullName evidence="1">Uncharacterized protein</fullName>
    </submittedName>
</protein>
<dbReference type="RefSeq" id="WP_246106598.1">
    <property type="nucleotide sequence ID" value="NZ_VFPA01000002.1"/>
</dbReference>